<comment type="caution">
    <text evidence="5">The sequence shown here is derived from an EMBL/GenBank/DDBJ whole genome shotgun (WGS) entry which is preliminary data.</text>
</comment>
<dbReference type="SMART" id="SM00563">
    <property type="entry name" value="PlsC"/>
    <property type="match status" value="1"/>
</dbReference>
<keyword evidence="1 5" id="KW-0808">Transferase</keyword>
<dbReference type="SUPFAM" id="SSF69593">
    <property type="entry name" value="Glycerol-3-phosphate (1)-acyltransferase"/>
    <property type="match status" value="1"/>
</dbReference>
<proteinExistence type="predicted"/>
<keyword evidence="6" id="KW-1185">Reference proteome</keyword>
<evidence type="ECO:0000256" key="2">
    <source>
        <dbReference type="ARBA" id="ARBA00023315"/>
    </source>
</evidence>
<dbReference type="GO" id="GO:0006654">
    <property type="term" value="P:phosphatidic acid biosynthetic process"/>
    <property type="evidence" value="ECO:0007669"/>
    <property type="project" value="TreeGrafter"/>
</dbReference>
<keyword evidence="3" id="KW-1133">Transmembrane helix</keyword>
<protein>
    <submittedName>
        <fullName evidence="5">1-acyl-sn-glycerol-3-phosphate acyltransferase</fullName>
    </submittedName>
</protein>
<name>A0A840NJX1_9PSEU</name>
<dbReference type="CDD" id="cd07989">
    <property type="entry name" value="LPLAT_AGPAT-like"/>
    <property type="match status" value="1"/>
</dbReference>
<organism evidence="5 6">
    <name type="scientific">Saccharopolyspora gloriosae</name>
    <dbReference type="NCBI Taxonomy" id="455344"/>
    <lineage>
        <taxon>Bacteria</taxon>
        <taxon>Bacillati</taxon>
        <taxon>Actinomycetota</taxon>
        <taxon>Actinomycetes</taxon>
        <taxon>Pseudonocardiales</taxon>
        <taxon>Pseudonocardiaceae</taxon>
        <taxon>Saccharopolyspora</taxon>
    </lineage>
</organism>
<keyword evidence="2 5" id="KW-0012">Acyltransferase</keyword>
<sequence>MTRRFPRRGRGFWFGLAIDVLWPVLVLSSRLRFRGGLPERGGVLVASNHLSFADPITVTAFCLATGRVPRYLARDDLWRMPVVGRVMRSGGHIPVHRGTARAQDAYRDAVAAAEDGECVLFFPEATFSDHPEHWPMRGKNGIARVALTTGVPVIPLANWGTHHLLPRGGLPRLFRRTPIDLVAGPAVPLDDLMGKPLTAAVLREATDRIMAAITALLADAREEQPPAA</sequence>
<dbReference type="AlphaFoldDB" id="A0A840NJX1"/>
<keyword evidence="3" id="KW-0812">Transmembrane</keyword>
<evidence type="ECO:0000313" key="6">
    <source>
        <dbReference type="Proteomes" id="UP000580474"/>
    </source>
</evidence>
<feature type="domain" description="Phospholipid/glycerol acyltransferase" evidence="4">
    <location>
        <begin position="43"/>
        <end position="161"/>
    </location>
</feature>
<evidence type="ECO:0000256" key="1">
    <source>
        <dbReference type="ARBA" id="ARBA00022679"/>
    </source>
</evidence>
<dbReference type="GO" id="GO:0003841">
    <property type="term" value="F:1-acylglycerol-3-phosphate O-acyltransferase activity"/>
    <property type="evidence" value="ECO:0007669"/>
    <property type="project" value="TreeGrafter"/>
</dbReference>
<dbReference type="PANTHER" id="PTHR10434">
    <property type="entry name" value="1-ACYL-SN-GLYCEROL-3-PHOSPHATE ACYLTRANSFERASE"/>
    <property type="match status" value="1"/>
</dbReference>
<gene>
    <name evidence="5" type="ORF">BJ969_003423</name>
</gene>
<dbReference type="PANTHER" id="PTHR10434:SF55">
    <property type="entry name" value="POSSIBLE ACYLTRANSFERASE"/>
    <property type="match status" value="1"/>
</dbReference>
<evidence type="ECO:0000313" key="5">
    <source>
        <dbReference type="EMBL" id="MBB5070335.1"/>
    </source>
</evidence>
<feature type="transmembrane region" description="Helical" evidence="3">
    <location>
        <begin position="12"/>
        <end position="31"/>
    </location>
</feature>
<accession>A0A840NJX1</accession>
<reference evidence="5 6" key="1">
    <citation type="submission" date="2020-08" db="EMBL/GenBank/DDBJ databases">
        <title>Sequencing the genomes of 1000 actinobacteria strains.</title>
        <authorList>
            <person name="Klenk H.-P."/>
        </authorList>
    </citation>
    <scope>NUCLEOTIDE SEQUENCE [LARGE SCALE GENOMIC DNA]</scope>
    <source>
        <strain evidence="5 6">DSM 45582</strain>
    </source>
</reference>
<dbReference type="EMBL" id="JACHIV010000001">
    <property type="protein sequence ID" value="MBB5070335.1"/>
    <property type="molecule type" value="Genomic_DNA"/>
</dbReference>
<evidence type="ECO:0000259" key="4">
    <source>
        <dbReference type="SMART" id="SM00563"/>
    </source>
</evidence>
<dbReference type="Pfam" id="PF01553">
    <property type="entry name" value="Acyltransferase"/>
    <property type="match status" value="1"/>
</dbReference>
<evidence type="ECO:0000256" key="3">
    <source>
        <dbReference type="SAM" id="Phobius"/>
    </source>
</evidence>
<dbReference type="GO" id="GO:0005886">
    <property type="term" value="C:plasma membrane"/>
    <property type="evidence" value="ECO:0007669"/>
    <property type="project" value="TreeGrafter"/>
</dbReference>
<dbReference type="InterPro" id="IPR002123">
    <property type="entry name" value="Plipid/glycerol_acylTrfase"/>
</dbReference>
<dbReference type="Proteomes" id="UP000580474">
    <property type="component" value="Unassembled WGS sequence"/>
</dbReference>
<keyword evidence="3" id="KW-0472">Membrane</keyword>